<dbReference type="Pfam" id="PF02212">
    <property type="entry name" value="GED"/>
    <property type="match status" value="1"/>
</dbReference>
<dbReference type="Gene3D" id="1.20.120.1240">
    <property type="entry name" value="Dynamin, middle domain"/>
    <property type="match status" value="1"/>
</dbReference>
<dbReference type="PANTHER" id="PTHR11566">
    <property type="entry name" value="DYNAMIN"/>
    <property type="match status" value="1"/>
</dbReference>
<dbReference type="GO" id="GO:0003924">
    <property type="term" value="F:GTPase activity"/>
    <property type="evidence" value="ECO:0007669"/>
    <property type="project" value="InterPro"/>
</dbReference>
<dbReference type="STRING" id="3075.A0A087SHT0"/>
<evidence type="ECO:0000259" key="3">
    <source>
        <dbReference type="PROSITE" id="PS51388"/>
    </source>
</evidence>
<feature type="domain" description="PH" evidence="2">
    <location>
        <begin position="235"/>
        <end position="367"/>
    </location>
</feature>
<dbReference type="KEGG" id="apro:F751_3964"/>
<feature type="domain" description="GED" evidence="3">
    <location>
        <begin position="313"/>
        <end position="406"/>
    </location>
</feature>
<evidence type="ECO:0000259" key="2">
    <source>
        <dbReference type="PROSITE" id="PS50003"/>
    </source>
</evidence>
<organism evidence="4 5">
    <name type="scientific">Auxenochlorella protothecoides</name>
    <name type="common">Green microalga</name>
    <name type="synonym">Chlorella protothecoides</name>
    <dbReference type="NCBI Taxonomy" id="3075"/>
    <lineage>
        <taxon>Eukaryota</taxon>
        <taxon>Viridiplantae</taxon>
        <taxon>Chlorophyta</taxon>
        <taxon>core chlorophytes</taxon>
        <taxon>Trebouxiophyceae</taxon>
        <taxon>Chlorellales</taxon>
        <taxon>Chlorellaceae</taxon>
        <taxon>Auxenochlorella</taxon>
    </lineage>
</organism>
<dbReference type="PANTHER" id="PTHR11566:SF223">
    <property type="entry name" value="PROTEIN 1C, PUTATIVE, EXPRESSED-RELATED"/>
    <property type="match status" value="1"/>
</dbReference>
<evidence type="ECO:0000313" key="5">
    <source>
        <dbReference type="Proteomes" id="UP000028924"/>
    </source>
</evidence>
<dbReference type="Pfam" id="PF00169">
    <property type="entry name" value="PH"/>
    <property type="match status" value="1"/>
</dbReference>
<dbReference type="eggNOG" id="KOG0446">
    <property type="taxonomic scope" value="Eukaryota"/>
</dbReference>
<dbReference type="InterPro" id="IPR003130">
    <property type="entry name" value="GED"/>
</dbReference>
<feature type="region of interest" description="Disordered" evidence="1">
    <location>
        <begin position="448"/>
        <end position="526"/>
    </location>
</feature>
<feature type="compositionally biased region" description="Gly residues" evidence="1">
    <location>
        <begin position="176"/>
        <end position="192"/>
    </location>
</feature>
<feature type="region of interest" description="Disordered" evidence="1">
    <location>
        <begin position="170"/>
        <end position="252"/>
    </location>
</feature>
<dbReference type="InterPro" id="IPR011993">
    <property type="entry name" value="PH-like_dom_sf"/>
</dbReference>
<dbReference type="OrthoDB" id="5562561at2759"/>
<keyword evidence="5" id="KW-1185">Reference proteome</keyword>
<dbReference type="GO" id="GO:0005874">
    <property type="term" value="C:microtubule"/>
    <property type="evidence" value="ECO:0007669"/>
    <property type="project" value="TreeGrafter"/>
</dbReference>
<dbReference type="GO" id="GO:0005525">
    <property type="term" value="F:GTP binding"/>
    <property type="evidence" value="ECO:0007669"/>
    <property type="project" value="UniProtKB-KW"/>
</dbReference>
<proteinExistence type="predicted"/>
<evidence type="ECO:0000256" key="1">
    <source>
        <dbReference type="SAM" id="MobiDB-lite"/>
    </source>
</evidence>
<dbReference type="RefSeq" id="XP_011398176.1">
    <property type="nucleotide sequence ID" value="XM_011399874.1"/>
</dbReference>
<dbReference type="GO" id="GO:0008017">
    <property type="term" value="F:microtubule binding"/>
    <property type="evidence" value="ECO:0007669"/>
    <property type="project" value="TreeGrafter"/>
</dbReference>
<dbReference type="AlphaFoldDB" id="A0A087SHT0"/>
<dbReference type="InterPro" id="IPR022812">
    <property type="entry name" value="Dynamin"/>
</dbReference>
<dbReference type="GO" id="GO:0005737">
    <property type="term" value="C:cytoplasm"/>
    <property type="evidence" value="ECO:0007669"/>
    <property type="project" value="TreeGrafter"/>
</dbReference>
<feature type="compositionally biased region" description="Acidic residues" evidence="1">
    <location>
        <begin position="201"/>
        <end position="213"/>
    </location>
</feature>
<evidence type="ECO:0000313" key="4">
    <source>
        <dbReference type="EMBL" id="KFM25284.1"/>
    </source>
</evidence>
<accession>A0A087SHT0</accession>
<dbReference type="InterPro" id="IPR001849">
    <property type="entry name" value="PH_domain"/>
</dbReference>
<dbReference type="Gene3D" id="2.30.29.30">
    <property type="entry name" value="Pleckstrin-homology domain (PH domain)/Phosphotyrosine-binding domain (PTB)"/>
    <property type="match status" value="1"/>
</dbReference>
<dbReference type="Proteomes" id="UP000028924">
    <property type="component" value="Unassembled WGS sequence"/>
</dbReference>
<dbReference type="GO" id="GO:0016020">
    <property type="term" value="C:membrane"/>
    <property type="evidence" value="ECO:0007669"/>
    <property type="project" value="TreeGrafter"/>
</dbReference>
<name>A0A087SHT0_AUXPR</name>
<dbReference type="InterPro" id="IPR020850">
    <property type="entry name" value="GED_dom"/>
</dbReference>
<dbReference type="PROSITE" id="PS51388">
    <property type="entry name" value="GED"/>
    <property type="match status" value="1"/>
</dbReference>
<feature type="compositionally biased region" description="Pro residues" evidence="1">
    <location>
        <begin position="509"/>
        <end position="526"/>
    </location>
</feature>
<feature type="compositionally biased region" description="Low complexity" evidence="1">
    <location>
        <begin position="491"/>
        <end position="501"/>
    </location>
</feature>
<sequence length="526" mass="56503">MSTSPSPSTQQEANTSFKIRGVVEGLLPDTLRRIPIEKRFNRAYVREICREADGYQPHLVSPERGIRRLVAEAMLLTNDHVHRFVDEVHGVLQDTVREAARRSVLAEAGLGATPGMEFLRLKGFENAVVVAADRALEEWKAEAHKVASTMVAMECDYVTPSFFRELEREWQEAQHGGAGGDGEEGAGGGAGPGAPAIRDAGDDDDDDSEDGVADGEAGRGSATPGSAPPPVSTAPDLKGGWLDKRSGDSSSLNALPVDSWKWQRRWFVLAGAAGVLAYFRNPEEAAGRTAQPRVTIPLKACMVGSVEDLDAYYDRLGAFTGTYARAIYDRMSKTVPKAIILCQVIRSRDRLLDQLYTYLTALKPIEIEALLQEDSTVVKRRSAAQTAAKELELAQDEVRRAQERRATGTSPRVEKAAVSARALLLAGAFPLVPANLVPRGTNPAKLYGEHTPMALSPGPNEGPNSIRLGPPVKVQADGSAANGRGEEAQEAPRASPAPAMEPEAEPAPSSKPPRRQPPPPPPKLAS</sequence>
<dbReference type="PROSITE" id="PS50003">
    <property type="entry name" value="PH_DOMAIN"/>
    <property type="match status" value="1"/>
</dbReference>
<protein>
    <submittedName>
        <fullName evidence="4">Dynamin-2B</fullName>
    </submittedName>
</protein>
<dbReference type="SUPFAM" id="SSF50729">
    <property type="entry name" value="PH domain-like"/>
    <property type="match status" value="1"/>
</dbReference>
<gene>
    <name evidence="4" type="ORF">F751_3964</name>
</gene>
<dbReference type="EMBL" id="KL662114">
    <property type="protein sequence ID" value="KFM25284.1"/>
    <property type="molecule type" value="Genomic_DNA"/>
</dbReference>
<dbReference type="GeneID" id="23615355"/>
<reference evidence="4 5" key="1">
    <citation type="journal article" date="2014" name="BMC Genomics">
        <title>Oil accumulation mechanisms of the oleaginous microalga Chlorella protothecoides revealed through its genome, transcriptomes, and proteomes.</title>
        <authorList>
            <person name="Gao C."/>
            <person name="Wang Y."/>
            <person name="Shen Y."/>
            <person name="Yan D."/>
            <person name="He X."/>
            <person name="Dai J."/>
            <person name="Wu Q."/>
        </authorList>
    </citation>
    <scope>NUCLEOTIDE SEQUENCE [LARGE SCALE GENOMIC DNA]</scope>
    <source>
        <strain evidence="4 5">0710</strain>
    </source>
</reference>